<evidence type="ECO:0000313" key="1">
    <source>
        <dbReference type="EMBL" id="MBF0869593.1"/>
    </source>
</evidence>
<dbReference type="InterPro" id="IPR021109">
    <property type="entry name" value="Peptidase_aspartic_dom_sf"/>
</dbReference>
<reference evidence="1" key="1">
    <citation type="submission" date="2020-04" db="EMBL/GenBank/DDBJ databases">
        <authorList>
            <person name="Sombolestani A."/>
        </authorList>
    </citation>
    <scope>NUCLEOTIDE SEQUENCE</scope>
    <source>
        <strain evidence="1">R71697</strain>
    </source>
</reference>
<protein>
    <submittedName>
        <fullName evidence="1">Uncharacterized protein</fullName>
    </submittedName>
</protein>
<dbReference type="EMBL" id="JABCQN010000001">
    <property type="protein sequence ID" value="MBF0869593.1"/>
    <property type="molecule type" value="Genomic_DNA"/>
</dbReference>
<evidence type="ECO:0000313" key="2">
    <source>
        <dbReference type="Proteomes" id="UP000661006"/>
    </source>
</evidence>
<organism evidence="1 2">
    <name type="scientific">Gluconobacter japonicus</name>
    <dbReference type="NCBI Taxonomy" id="376620"/>
    <lineage>
        <taxon>Bacteria</taxon>
        <taxon>Pseudomonadati</taxon>
        <taxon>Pseudomonadota</taxon>
        <taxon>Alphaproteobacteria</taxon>
        <taxon>Acetobacterales</taxon>
        <taxon>Acetobacteraceae</taxon>
        <taxon>Gluconobacter</taxon>
    </lineage>
</organism>
<dbReference type="RefSeq" id="WP_194257399.1">
    <property type="nucleotide sequence ID" value="NZ_JABCQN010000001.1"/>
</dbReference>
<dbReference type="Proteomes" id="UP000661006">
    <property type="component" value="Unassembled WGS sequence"/>
</dbReference>
<dbReference type="GeneID" id="81473413"/>
<name>A0A9Q2FLH8_GLUJA</name>
<sequence>MLGITPAARAASIDAFTPDMVEQVPGAPPTLHVEDNYGIFEALAHGDETRLQFIQTELAHLIQREPTFSHKTMLGFCLSAIARLHGDYDTSNLILKTMASKLGPIGDPEKTVNPLDFMIEQTLSGNLLLQGHIRAWALSQEQIERQYFKPLRAYYHMPSLEFSNAQPMTLSVSAESIPNQVVRLPFLDTVNFNTARSSFTQQGVKAASTNVTLDGETVPALIGTGTLTGLLPEKFSRAHKLRIIGHSDAISDGSGSRYSGNFVVVPSLVIGKTVFLNQLFAISRDNEIVIGLQQLSQLRHVTITRDAMTYGLHAPFQCTADLVTASIRAGYASQWLLPLQRGTLSEWAMVDTGDNNETVLHIRTSHLPTDAPNAVSHEFYDSAAGRQSSQMVTVPTTFSIGSVSIVDQARYTLGSTGSIPPALTYGLLKYGSLQFDWPEHKACFN</sequence>
<reference evidence="1" key="2">
    <citation type="submission" date="2020-11" db="EMBL/GenBank/DDBJ databases">
        <title>Description of novel Gluconobacter species.</title>
        <authorList>
            <person name="Cleenwerck I."/>
            <person name="Cnockaert M."/>
            <person name="Borremans W."/>
            <person name="Wieme A.D."/>
            <person name="De Vuyst L."/>
            <person name="Vandamme P."/>
        </authorList>
    </citation>
    <scope>NUCLEOTIDE SEQUENCE</scope>
    <source>
        <strain evidence="1">R71697</strain>
    </source>
</reference>
<proteinExistence type="predicted"/>
<comment type="caution">
    <text evidence="1">The sequence shown here is derived from an EMBL/GenBank/DDBJ whole genome shotgun (WGS) entry which is preliminary data.</text>
</comment>
<gene>
    <name evidence="1" type="ORF">HKD32_01800</name>
</gene>
<accession>A0A9Q2FLH8</accession>
<dbReference type="Gene3D" id="2.40.70.10">
    <property type="entry name" value="Acid Proteases"/>
    <property type="match status" value="1"/>
</dbReference>
<dbReference type="AlphaFoldDB" id="A0A9Q2FLH8"/>